<dbReference type="AlphaFoldDB" id="T1CJS9"/>
<dbReference type="Pfam" id="PF23435">
    <property type="entry name" value="DUF7121"/>
    <property type="match status" value="1"/>
</dbReference>
<feature type="region of interest" description="Disordered" evidence="1">
    <location>
        <begin position="1"/>
        <end position="33"/>
    </location>
</feature>
<gene>
    <name evidence="2" type="ORF">B2A_00783</name>
</gene>
<accession>T1CJS9</accession>
<reference evidence="2" key="1">
    <citation type="submission" date="2013-08" db="EMBL/GenBank/DDBJ databases">
        <authorList>
            <person name="Mendez C."/>
            <person name="Richter M."/>
            <person name="Ferrer M."/>
            <person name="Sanchez J."/>
        </authorList>
    </citation>
    <scope>NUCLEOTIDE SEQUENCE</scope>
</reference>
<organism evidence="2">
    <name type="scientific">mine drainage metagenome</name>
    <dbReference type="NCBI Taxonomy" id="410659"/>
    <lineage>
        <taxon>unclassified sequences</taxon>
        <taxon>metagenomes</taxon>
        <taxon>ecological metagenomes</taxon>
    </lineage>
</organism>
<dbReference type="InterPro" id="IPR055545">
    <property type="entry name" value="DUF7121"/>
</dbReference>
<comment type="caution">
    <text evidence="2">The sequence shown here is derived from an EMBL/GenBank/DDBJ whole genome shotgun (WGS) entry which is preliminary data.</text>
</comment>
<sequence>MSDATEELERKRAEANARADEHRARRDQLNGEARTLADQRGQLLDELHARSADAQEHRRIRDQLNADVREAKRLREEWNRKLQEVGDKLQELKRTRTTPRPGAVPVWRMRKELKELEFRHMTTALTGDQEKRLIEEMKRLEAAIREQDEQLRQDPEIDATLKAFQEARTEAERHHAAVGGLAEDAQREHEA</sequence>
<dbReference type="EMBL" id="AUZZ01000604">
    <property type="protein sequence ID" value="EQD67374.1"/>
    <property type="molecule type" value="Genomic_DNA"/>
</dbReference>
<reference evidence="2" key="2">
    <citation type="journal article" date="2014" name="ISME J.">
        <title>Microbial stratification in low pH oxic and suboxic macroscopic growths along an acid mine drainage.</title>
        <authorList>
            <person name="Mendez-Garcia C."/>
            <person name="Mesa V."/>
            <person name="Sprenger R.R."/>
            <person name="Richter M."/>
            <person name="Diez M.S."/>
            <person name="Solano J."/>
            <person name="Bargiela R."/>
            <person name="Golyshina O.V."/>
            <person name="Manteca A."/>
            <person name="Ramos J.L."/>
            <person name="Gallego J.R."/>
            <person name="Llorente I."/>
            <person name="Martins Dos Santos V.A."/>
            <person name="Jensen O.N."/>
            <person name="Pelaez A.I."/>
            <person name="Sanchez J."/>
            <person name="Ferrer M."/>
        </authorList>
    </citation>
    <scope>NUCLEOTIDE SEQUENCE</scope>
</reference>
<protein>
    <submittedName>
        <fullName evidence="2">Phosphoserine phosphatase</fullName>
    </submittedName>
</protein>
<feature type="region of interest" description="Disordered" evidence="1">
    <location>
        <begin position="171"/>
        <end position="191"/>
    </location>
</feature>
<feature type="non-terminal residue" evidence="2">
    <location>
        <position position="191"/>
    </location>
</feature>
<evidence type="ECO:0000256" key="1">
    <source>
        <dbReference type="SAM" id="MobiDB-lite"/>
    </source>
</evidence>
<feature type="compositionally biased region" description="Basic and acidic residues" evidence="1">
    <location>
        <begin position="7"/>
        <end position="29"/>
    </location>
</feature>
<evidence type="ECO:0000313" key="2">
    <source>
        <dbReference type="EMBL" id="EQD67374.1"/>
    </source>
</evidence>
<proteinExistence type="predicted"/>
<name>T1CJS9_9ZZZZ</name>